<keyword evidence="4" id="KW-0799">Topoisomerase</keyword>
<feature type="domain" description="Topo IA-type catalytic" evidence="11">
    <location>
        <begin position="158"/>
        <end position="589"/>
    </location>
</feature>
<dbReference type="Pfam" id="PF13342">
    <property type="entry name" value="Toprim_Crpt"/>
    <property type="match status" value="1"/>
</dbReference>
<evidence type="ECO:0000256" key="10">
    <source>
        <dbReference type="ARBA" id="ARBA00032877"/>
    </source>
</evidence>
<dbReference type="InterPro" id="IPR034144">
    <property type="entry name" value="TOPRIM_TopoIII"/>
</dbReference>
<dbReference type="Gene3D" id="1.10.290.10">
    <property type="entry name" value="Topoisomerase I, domain 4"/>
    <property type="match status" value="1"/>
</dbReference>
<dbReference type="GO" id="GO:0043597">
    <property type="term" value="C:cytoplasmic replication fork"/>
    <property type="evidence" value="ECO:0007669"/>
    <property type="project" value="TreeGrafter"/>
</dbReference>
<evidence type="ECO:0000256" key="1">
    <source>
        <dbReference type="ARBA" id="ARBA00000213"/>
    </source>
</evidence>
<dbReference type="CDD" id="cd03362">
    <property type="entry name" value="TOPRIM_TopoIA_TopoIII"/>
    <property type="match status" value="1"/>
</dbReference>
<evidence type="ECO:0000256" key="3">
    <source>
        <dbReference type="ARBA" id="ARBA00012891"/>
    </source>
</evidence>
<dbReference type="InterPro" id="IPR003601">
    <property type="entry name" value="Topo_IA_2"/>
</dbReference>
<evidence type="ECO:0000313" key="12">
    <source>
        <dbReference type="EMBL" id="QBA19663.1"/>
    </source>
</evidence>
<protein>
    <recommendedName>
        <fullName evidence="3">DNA topoisomerase</fullName>
        <ecNumber evidence="3">5.6.2.1</ecNumber>
    </recommendedName>
    <alternativeName>
        <fullName evidence="10">Omega-protein</fullName>
    </alternativeName>
    <alternativeName>
        <fullName evidence="9">Relaxing enzyme</fullName>
    </alternativeName>
    <alternativeName>
        <fullName evidence="7">Swivelase</fullName>
    </alternativeName>
    <alternativeName>
        <fullName evidence="8">Untwisting enzyme</fullName>
    </alternativeName>
</protein>
<evidence type="ECO:0000256" key="6">
    <source>
        <dbReference type="ARBA" id="ARBA00023235"/>
    </source>
</evidence>
<organism evidence="12">
    <name type="scientific">Chryseobacterium indologenes</name>
    <name type="common">Flavobacterium indologenes</name>
    <dbReference type="NCBI Taxonomy" id="253"/>
    <lineage>
        <taxon>Bacteria</taxon>
        <taxon>Pseudomonadati</taxon>
        <taxon>Bacteroidota</taxon>
        <taxon>Flavobacteriia</taxon>
        <taxon>Flavobacteriales</taxon>
        <taxon>Weeksellaceae</taxon>
        <taxon>Chryseobacterium group</taxon>
        <taxon>Chryseobacterium</taxon>
    </lineage>
</organism>
<dbReference type="GO" id="GO:0006265">
    <property type="term" value="P:DNA topological change"/>
    <property type="evidence" value="ECO:0007669"/>
    <property type="project" value="InterPro"/>
</dbReference>
<evidence type="ECO:0000256" key="9">
    <source>
        <dbReference type="ARBA" id="ARBA00032235"/>
    </source>
</evidence>
<dbReference type="InterPro" id="IPR023405">
    <property type="entry name" value="Topo_IA_core_domain"/>
</dbReference>
<dbReference type="Gene3D" id="2.70.20.10">
    <property type="entry name" value="Topoisomerase I, domain 3"/>
    <property type="match status" value="1"/>
</dbReference>
<dbReference type="PANTHER" id="PTHR11390">
    <property type="entry name" value="PROKARYOTIC DNA TOPOISOMERASE"/>
    <property type="match status" value="1"/>
</dbReference>
<dbReference type="SMART" id="SM00437">
    <property type="entry name" value="TOP1Ac"/>
    <property type="match status" value="1"/>
</dbReference>
<dbReference type="Gene3D" id="1.10.460.10">
    <property type="entry name" value="Topoisomerase I, domain 2"/>
    <property type="match status" value="1"/>
</dbReference>
<dbReference type="GO" id="GO:0003917">
    <property type="term" value="F:DNA topoisomerase type I (single strand cut, ATP-independent) activity"/>
    <property type="evidence" value="ECO:0007669"/>
    <property type="project" value="UniProtKB-EC"/>
</dbReference>
<dbReference type="Pfam" id="PF01131">
    <property type="entry name" value="Topoisom_bac"/>
    <property type="match status" value="1"/>
</dbReference>
<dbReference type="SMART" id="SM00493">
    <property type="entry name" value="TOPRIM"/>
    <property type="match status" value="1"/>
</dbReference>
<dbReference type="PROSITE" id="PS52039">
    <property type="entry name" value="TOPO_IA_2"/>
    <property type="match status" value="1"/>
</dbReference>
<dbReference type="GO" id="GO:0006310">
    <property type="term" value="P:DNA recombination"/>
    <property type="evidence" value="ECO:0007669"/>
    <property type="project" value="TreeGrafter"/>
</dbReference>
<dbReference type="EMBL" id="CP035532">
    <property type="protein sequence ID" value="QBA19663.1"/>
    <property type="molecule type" value="Genomic_DNA"/>
</dbReference>
<dbReference type="InterPro" id="IPR013497">
    <property type="entry name" value="Topo_IA_cen"/>
</dbReference>
<dbReference type="InterPro" id="IPR025589">
    <property type="entry name" value="Toprim_C_rpt"/>
</dbReference>
<evidence type="ECO:0000256" key="5">
    <source>
        <dbReference type="ARBA" id="ARBA00023125"/>
    </source>
</evidence>
<name>A0A411DH32_CHRID</name>
<dbReference type="SUPFAM" id="SSF56712">
    <property type="entry name" value="Prokaryotic type I DNA topoisomerase"/>
    <property type="match status" value="1"/>
</dbReference>
<dbReference type="InterPro" id="IPR003602">
    <property type="entry name" value="Topo_IA_DNA-bd_dom"/>
</dbReference>
<dbReference type="SMART" id="SM00436">
    <property type="entry name" value="TOP1Bc"/>
    <property type="match status" value="1"/>
</dbReference>
<sequence>MKAVLAEKPSVAREIAMVLGATEKKDGYLTGNGYAVTWAFGHLITLGMPEDYGISACKKQTLPILPDPFKLTIRKVRKDKQLITDPGVSKQLKIIEKLFTSCSSIIVATDSGREGELIFRYIYEYLNCTLPFERLWISSLTEKAIRHGFQNLKPGHLYDGLFHAAQCRNRADWLLDINTTQALTIAADDGLYSLGRVQTPTLALLCKRYREYKEFTSQQYWQIELMHQKDFVEFKSLGVLKFSDKKQAEDFVKSLERNRTKATVTAITSHPITEHAPLLFDLTGLQKEANKRFSFSAERTLDIAQSLYEKRFITYPRTGSQYISEDLWPDIPDLIRVLQEWEPYKTAASIIPWGNFNKSIVKNAKVTDHHGLLTTEKIPSVLTSEEKVIYDLIAFRLFEAVSPPCVKEITEISLQVLHYDFTAKGQKILQTGWRHINGNFSEGIEEIRQFPELKEEMDLKIKMFAVLEKKTQPPSLYTEGTLLSAMENAGKNIEETWQRKYVKNIGIDTPAMRASTIETLLDRGYIRRQKKLLIPTDKGLQVYDLVKDKKIADVSMTAEWEQSMDDIENNELGAAEFQKNIENYTMTITEELLQIKIERTHLPGIVCPKCKTQSLMIDDRVIKCPDTYCNWYQFRNICGTRIETADIERLVKNGRTALIKGMKSRSGKTFNAHIILNEKAESSFEFEQKRR</sequence>
<dbReference type="InterPro" id="IPR000380">
    <property type="entry name" value="Topo_IA"/>
</dbReference>
<dbReference type="GO" id="GO:0006281">
    <property type="term" value="P:DNA repair"/>
    <property type="evidence" value="ECO:0007669"/>
    <property type="project" value="TreeGrafter"/>
</dbReference>
<dbReference type="InterPro" id="IPR013826">
    <property type="entry name" value="Topo_IA_cen_sub3"/>
</dbReference>
<dbReference type="Pfam" id="PF01751">
    <property type="entry name" value="Toprim"/>
    <property type="match status" value="1"/>
</dbReference>
<reference evidence="12" key="1">
    <citation type="submission" date="2019-01" db="EMBL/GenBank/DDBJ databases">
        <title>Whole Genome Sequencing for Putative Detection of Antimicrobial Resistance and Potential Virulence Factors in Chryseobacterium indologenes isolated from Nile Tilapia in Tanzania.</title>
        <authorList>
            <person name="Mwega E."/>
            <person name="Mutoloki S."/>
            <person name="Mugimba K."/>
            <person name="Colquhoun D."/>
            <person name="Mdegela R."/>
            <person name="Evensen O."/>
            <person name="Wasteson Y."/>
        </authorList>
    </citation>
    <scope>NUCLEOTIDE SEQUENCE [LARGE SCALE GENOMIC DNA]</scope>
    <source>
        <strain evidence="12">StR 01</strain>
    </source>
</reference>
<evidence type="ECO:0000256" key="8">
    <source>
        <dbReference type="ARBA" id="ARBA00031985"/>
    </source>
</evidence>
<evidence type="ECO:0000256" key="4">
    <source>
        <dbReference type="ARBA" id="ARBA00023029"/>
    </source>
</evidence>
<dbReference type="CDD" id="cd00186">
    <property type="entry name" value="TOP1Ac"/>
    <property type="match status" value="1"/>
</dbReference>
<evidence type="ECO:0000256" key="7">
    <source>
        <dbReference type="ARBA" id="ARBA00030003"/>
    </source>
</evidence>
<dbReference type="PANTHER" id="PTHR11390:SF21">
    <property type="entry name" value="DNA TOPOISOMERASE 3-ALPHA"/>
    <property type="match status" value="1"/>
</dbReference>
<dbReference type="AlphaFoldDB" id="A0A411DH32"/>
<dbReference type="EC" id="5.6.2.1" evidence="3"/>
<dbReference type="InterPro" id="IPR006171">
    <property type="entry name" value="TOPRIM_dom"/>
</dbReference>
<keyword evidence="6 12" id="KW-0413">Isomerase</keyword>
<proteinExistence type="inferred from homology"/>
<evidence type="ECO:0000256" key="2">
    <source>
        <dbReference type="ARBA" id="ARBA00009446"/>
    </source>
</evidence>
<accession>A0A411DH32</accession>
<gene>
    <name evidence="12" type="ORF">EU348_00175</name>
</gene>
<dbReference type="InterPro" id="IPR013825">
    <property type="entry name" value="Topo_IA_cen_sub2"/>
</dbReference>
<comment type="similarity">
    <text evidence="2">Belongs to the type IA topoisomerase family.</text>
</comment>
<keyword evidence="5" id="KW-0238">DNA-binding</keyword>
<comment type="catalytic activity">
    <reaction evidence="1">
        <text>ATP-independent breakage of single-stranded DNA, followed by passage and rejoining.</text>
        <dbReference type="EC" id="5.6.2.1"/>
    </reaction>
</comment>
<evidence type="ECO:0000259" key="11">
    <source>
        <dbReference type="PROSITE" id="PS52039"/>
    </source>
</evidence>
<dbReference type="GO" id="GO:0003677">
    <property type="term" value="F:DNA binding"/>
    <property type="evidence" value="ECO:0007669"/>
    <property type="project" value="UniProtKB-KW"/>
</dbReference>
<dbReference type="Gene3D" id="3.40.50.140">
    <property type="match status" value="1"/>
</dbReference>
<dbReference type="InterPro" id="IPR013824">
    <property type="entry name" value="Topo_IA_cen_sub1"/>
</dbReference>
<dbReference type="PRINTS" id="PR00417">
    <property type="entry name" value="PRTPISMRASEI"/>
</dbReference>